<evidence type="ECO:0000313" key="12">
    <source>
        <dbReference type="Proteomes" id="UP001426770"/>
    </source>
</evidence>
<comment type="catalytic activity">
    <reaction evidence="1">
        <text>ATP + protein L-histidine = ADP + protein N-phospho-L-histidine.</text>
        <dbReference type="EC" id="2.7.13.3"/>
    </reaction>
</comment>
<evidence type="ECO:0000313" key="11">
    <source>
        <dbReference type="EMBL" id="GAA5518193.1"/>
    </source>
</evidence>
<name>A0ABP9WG41_9MICO</name>
<dbReference type="InterPro" id="IPR004358">
    <property type="entry name" value="Sig_transdc_His_kin-like_C"/>
</dbReference>
<evidence type="ECO:0000256" key="4">
    <source>
        <dbReference type="ARBA" id="ARBA00022553"/>
    </source>
</evidence>
<dbReference type="SUPFAM" id="SSF47384">
    <property type="entry name" value="Homodimeric domain of signal transducing histidine kinase"/>
    <property type="match status" value="1"/>
</dbReference>
<dbReference type="SMART" id="SM00387">
    <property type="entry name" value="HATPase_c"/>
    <property type="match status" value="1"/>
</dbReference>
<dbReference type="Pfam" id="PF00512">
    <property type="entry name" value="HisKA"/>
    <property type="match status" value="1"/>
</dbReference>
<dbReference type="SUPFAM" id="SSF55874">
    <property type="entry name" value="ATPase domain of HSP90 chaperone/DNA topoisomerase II/histidine kinase"/>
    <property type="match status" value="1"/>
</dbReference>
<protein>
    <recommendedName>
        <fullName evidence="8">Sensor-like histidine kinase SenX3</fullName>
        <ecNumber evidence="3">2.7.13.3</ecNumber>
    </recommendedName>
</protein>
<dbReference type="CDD" id="cd00075">
    <property type="entry name" value="HATPase"/>
    <property type="match status" value="1"/>
</dbReference>
<sequence length="370" mass="40207">MSPEVWVAAIVGAALGAAVTAAYLHIRGRRLQAAATLVPHRTRQLMSVLQSGAVVIRRDRRSAFSNHMAAVLGVARPDGALNSDLADLAEEAWRRDQPLEDEIAVQRGVLGTPRFVHARVTPLDDDLCLAVVNDNTEARAAEQSRREFAVNVSHELKTPIGALSLLAETIEEGADDPEMVRRFSKKMRKESRRLSKLIQEIIEISRLQGGASLLEHEVLALDGVVHEAVEAARLGADARNIRLVTDVRERPTVLGDRDLLVMALRNLIDNAVQYSDEGAEVAISVDARDGVAAVAVIDRGIGIDPKDQERIFERFYRTDPARSRDTGGTGLGLSIVKHVALQHSGSVAVWSEPGVGSTFTFKLAVHQEAS</sequence>
<keyword evidence="12" id="KW-1185">Reference proteome</keyword>
<accession>A0ABP9WG41</accession>
<dbReference type="SMART" id="SM00388">
    <property type="entry name" value="HisKA"/>
    <property type="match status" value="1"/>
</dbReference>
<dbReference type="Proteomes" id="UP001426770">
    <property type="component" value="Unassembled WGS sequence"/>
</dbReference>
<dbReference type="Gene3D" id="3.30.565.10">
    <property type="entry name" value="Histidine kinase-like ATPase, C-terminal domain"/>
    <property type="match status" value="1"/>
</dbReference>
<keyword evidence="9" id="KW-0812">Transmembrane</keyword>
<evidence type="ECO:0000256" key="7">
    <source>
        <dbReference type="ARBA" id="ARBA00023012"/>
    </source>
</evidence>
<dbReference type="InterPro" id="IPR036890">
    <property type="entry name" value="HATPase_C_sf"/>
</dbReference>
<keyword evidence="5" id="KW-0808">Transferase</keyword>
<evidence type="ECO:0000256" key="9">
    <source>
        <dbReference type="SAM" id="Phobius"/>
    </source>
</evidence>
<dbReference type="RefSeq" id="WP_286214099.1">
    <property type="nucleotide sequence ID" value="NZ_AP027736.1"/>
</dbReference>
<dbReference type="InterPro" id="IPR036097">
    <property type="entry name" value="HisK_dim/P_sf"/>
</dbReference>
<keyword evidence="6" id="KW-0418">Kinase</keyword>
<organism evidence="11 12">
    <name type="scientific">Demequina sediminis</name>
    <dbReference type="NCBI Taxonomy" id="1930058"/>
    <lineage>
        <taxon>Bacteria</taxon>
        <taxon>Bacillati</taxon>
        <taxon>Actinomycetota</taxon>
        <taxon>Actinomycetes</taxon>
        <taxon>Micrococcales</taxon>
        <taxon>Demequinaceae</taxon>
        <taxon>Demequina</taxon>
    </lineage>
</organism>
<comment type="subcellular location">
    <subcellularLocation>
        <location evidence="2">Cell membrane</location>
    </subcellularLocation>
</comment>
<reference evidence="11 12" key="1">
    <citation type="submission" date="2024-02" db="EMBL/GenBank/DDBJ databases">
        <title>Lysinimicrobium sediminis NBRC 112286.</title>
        <authorList>
            <person name="Ichikawa N."/>
            <person name="Katano-Makiyama Y."/>
            <person name="Hidaka K."/>
        </authorList>
    </citation>
    <scope>NUCLEOTIDE SEQUENCE [LARGE SCALE GENOMIC DNA]</scope>
    <source>
        <strain evidence="11 12">NBRC 112286</strain>
    </source>
</reference>
<evidence type="ECO:0000256" key="5">
    <source>
        <dbReference type="ARBA" id="ARBA00022679"/>
    </source>
</evidence>
<dbReference type="InterPro" id="IPR003661">
    <property type="entry name" value="HisK_dim/P_dom"/>
</dbReference>
<dbReference type="CDD" id="cd00082">
    <property type="entry name" value="HisKA"/>
    <property type="match status" value="1"/>
</dbReference>
<feature type="domain" description="Histidine kinase" evidence="10">
    <location>
        <begin position="151"/>
        <end position="367"/>
    </location>
</feature>
<dbReference type="Gene3D" id="1.10.287.130">
    <property type="match status" value="1"/>
</dbReference>
<dbReference type="PRINTS" id="PR00344">
    <property type="entry name" value="BCTRLSENSOR"/>
</dbReference>
<evidence type="ECO:0000256" key="2">
    <source>
        <dbReference type="ARBA" id="ARBA00004236"/>
    </source>
</evidence>
<dbReference type="Pfam" id="PF02518">
    <property type="entry name" value="HATPase_c"/>
    <property type="match status" value="1"/>
</dbReference>
<proteinExistence type="predicted"/>
<dbReference type="PROSITE" id="PS50109">
    <property type="entry name" value="HIS_KIN"/>
    <property type="match status" value="1"/>
</dbReference>
<dbReference type="InterPro" id="IPR003594">
    <property type="entry name" value="HATPase_dom"/>
</dbReference>
<keyword evidence="7" id="KW-0902">Two-component regulatory system</keyword>
<comment type="caution">
    <text evidence="11">The sequence shown here is derived from an EMBL/GenBank/DDBJ whole genome shotgun (WGS) entry which is preliminary data.</text>
</comment>
<dbReference type="EMBL" id="BAABRR010000002">
    <property type="protein sequence ID" value="GAA5518193.1"/>
    <property type="molecule type" value="Genomic_DNA"/>
</dbReference>
<evidence type="ECO:0000259" key="10">
    <source>
        <dbReference type="PROSITE" id="PS50109"/>
    </source>
</evidence>
<dbReference type="EC" id="2.7.13.3" evidence="3"/>
<keyword evidence="9" id="KW-1133">Transmembrane helix</keyword>
<evidence type="ECO:0000256" key="3">
    <source>
        <dbReference type="ARBA" id="ARBA00012438"/>
    </source>
</evidence>
<dbReference type="InterPro" id="IPR005467">
    <property type="entry name" value="His_kinase_dom"/>
</dbReference>
<keyword evidence="4" id="KW-0597">Phosphoprotein</keyword>
<evidence type="ECO:0000256" key="6">
    <source>
        <dbReference type="ARBA" id="ARBA00022777"/>
    </source>
</evidence>
<dbReference type="PANTHER" id="PTHR45453">
    <property type="entry name" value="PHOSPHATE REGULON SENSOR PROTEIN PHOR"/>
    <property type="match status" value="1"/>
</dbReference>
<dbReference type="PANTHER" id="PTHR45453:SF1">
    <property type="entry name" value="PHOSPHATE REGULON SENSOR PROTEIN PHOR"/>
    <property type="match status" value="1"/>
</dbReference>
<feature type="transmembrane region" description="Helical" evidence="9">
    <location>
        <begin position="6"/>
        <end position="26"/>
    </location>
</feature>
<evidence type="ECO:0000256" key="8">
    <source>
        <dbReference type="ARBA" id="ARBA00039401"/>
    </source>
</evidence>
<dbReference type="InterPro" id="IPR050351">
    <property type="entry name" value="BphY/WalK/GraS-like"/>
</dbReference>
<keyword evidence="9" id="KW-0472">Membrane</keyword>
<gene>
    <name evidence="11" type="primary">sasA_2</name>
    <name evidence="11" type="ORF">Lsed01_00615</name>
</gene>
<evidence type="ECO:0000256" key="1">
    <source>
        <dbReference type="ARBA" id="ARBA00000085"/>
    </source>
</evidence>